<sequence length="66" mass="7287">MRNSTIELELAGWQRQGTELASVLRRHMGVDGHCPVCVWPDGTPLTDPCDLTVEARTALRHLCGES</sequence>
<name>A0A8J7GRK5_9ACTN</name>
<evidence type="ECO:0000313" key="2">
    <source>
        <dbReference type="Proteomes" id="UP000622552"/>
    </source>
</evidence>
<organism evidence="1 2">
    <name type="scientific">Longispora fulva</name>
    <dbReference type="NCBI Taxonomy" id="619741"/>
    <lineage>
        <taxon>Bacteria</taxon>
        <taxon>Bacillati</taxon>
        <taxon>Actinomycetota</taxon>
        <taxon>Actinomycetes</taxon>
        <taxon>Micromonosporales</taxon>
        <taxon>Micromonosporaceae</taxon>
        <taxon>Longispora</taxon>
    </lineage>
</organism>
<evidence type="ECO:0000313" key="1">
    <source>
        <dbReference type="EMBL" id="MBG6137414.1"/>
    </source>
</evidence>
<dbReference type="AlphaFoldDB" id="A0A8J7GRK5"/>
<gene>
    <name evidence="1" type="ORF">IW245_003608</name>
</gene>
<dbReference type="EMBL" id="JADOUF010000001">
    <property type="protein sequence ID" value="MBG6137414.1"/>
    <property type="molecule type" value="Genomic_DNA"/>
</dbReference>
<accession>A0A8J7GRK5</accession>
<dbReference type="RefSeq" id="WP_197004289.1">
    <property type="nucleotide sequence ID" value="NZ_BONS01000020.1"/>
</dbReference>
<proteinExistence type="predicted"/>
<keyword evidence="2" id="KW-1185">Reference proteome</keyword>
<protein>
    <submittedName>
        <fullName evidence="1">Uncharacterized protein</fullName>
    </submittedName>
</protein>
<reference evidence="1" key="1">
    <citation type="submission" date="2020-11" db="EMBL/GenBank/DDBJ databases">
        <title>Sequencing the genomes of 1000 actinobacteria strains.</title>
        <authorList>
            <person name="Klenk H.-P."/>
        </authorList>
    </citation>
    <scope>NUCLEOTIDE SEQUENCE</scope>
    <source>
        <strain evidence="1">DSM 45356</strain>
    </source>
</reference>
<comment type="caution">
    <text evidence="1">The sequence shown here is derived from an EMBL/GenBank/DDBJ whole genome shotgun (WGS) entry which is preliminary data.</text>
</comment>
<dbReference type="Proteomes" id="UP000622552">
    <property type="component" value="Unassembled WGS sequence"/>
</dbReference>